<dbReference type="InterPro" id="IPR018253">
    <property type="entry name" value="DnaJ_domain_CS"/>
</dbReference>
<dbReference type="OrthoDB" id="10250354at2759"/>
<dbReference type="PRINTS" id="PR00625">
    <property type="entry name" value="JDOMAIN"/>
</dbReference>
<evidence type="ECO:0000313" key="3">
    <source>
        <dbReference type="EMBL" id="ODQ82267.1"/>
    </source>
</evidence>
<dbReference type="PANTHER" id="PTHR44360">
    <property type="entry name" value="DNAJ HOMOLOG SUBFAMILY B MEMBER 9"/>
    <property type="match status" value="1"/>
</dbReference>
<dbReference type="GO" id="GO:0051787">
    <property type="term" value="F:misfolded protein binding"/>
    <property type="evidence" value="ECO:0007669"/>
    <property type="project" value="TreeGrafter"/>
</dbReference>
<feature type="domain" description="J" evidence="2">
    <location>
        <begin position="19"/>
        <end position="91"/>
    </location>
</feature>
<dbReference type="GO" id="GO:0051087">
    <property type="term" value="F:protein-folding chaperone binding"/>
    <property type="evidence" value="ECO:0007669"/>
    <property type="project" value="TreeGrafter"/>
</dbReference>
<dbReference type="Pfam" id="PF00226">
    <property type="entry name" value="DnaJ"/>
    <property type="match status" value="1"/>
</dbReference>
<accession>A0A1E3QYU3</accession>
<dbReference type="PROSITE" id="PS00636">
    <property type="entry name" value="DNAJ_1"/>
    <property type="match status" value="1"/>
</dbReference>
<feature type="non-terminal residue" evidence="3">
    <location>
        <position position="1"/>
    </location>
</feature>
<dbReference type="PANTHER" id="PTHR44360:SF1">
    <property type="entry name" value="DNAJ HOMOLOG SUBFAMILY B MEMBER 9"/>
    <property type="match status" value="1"/>
</dbReference>
<proteinExistence type="predicted"/>
<evidence type="ECO:0000256" key="1">
    <source>
        <dbReference type="ARBA" id="ARBA00023186"/>
    </source>
</evidence>
<name>A0A1E3QYU3_9ASCO</name>
<dbReference type="CDD" id="cd06257">
    <property type="entry name" value="DnaJ"/>
    <property type="match status" value="1"/>
</dbReference>
<sequence length="201" mass="23727">CLSLPSRSYHARQQRAKINHYEILGVLPDASLKEIKTKFKKLSLKHHPDVNNSMLETDADKEANNNKYIQILGSYEILKDDKKRSAYDSKHRQVMSLEARNRKQEQMNKYYGEAKYYSRSASARPSPSGLNNRRTKVHWGAGTPYRDKSFFHGRYQDFSTMDDTPHFNYAEYLKKQLKIEMRLCNSRMEKVREEIRSQLVE</sequence>
<dbReference type="SMART" id="SM00271">
    <property type="entry name" value="DnaJ"/>
    <property type="match status" value="1"/>
</dbReference>
<reference evidence="4" key="1">
    <citation type="submission" date="2016-05" db="EMBL/GenBank/DDBJ databases">
        <title>Comparative genomics of biotechnologically important yeasts.</title>
        <authorList>
            <consortium name="DOE Joint Genome Institute"/>
            <person name="Riley R."/>
            <person name="Haridas S."/>
            <person name="Wolfe K.H."/>
            <person name="Lopes M.R."/>
            <person name="Hittinger C.T."/>
            <person name="Goker M."/>
            <person name="Salamov A."/>
            <person name="Wisecaver J."/>
            <person name="Long T.M."/>
            <person name="Aerts A.L."/>
            <person name="Barry K."/>
            <person name="Choi C."/>
            <person name="Clum A."/>
            <person name="Coughlan A.Y."/>
            <person name="Deshpande S."/>
            <person name="Douglass A.P."/>
            <person name="Hanson S.J."/>
            <person name="Klenk H.-P."/>
            <person name="Labutti K."/>
            <person name="Lapidus A."/>
            <person name="Lindquist E."/>
            <person name="Lipzen A."/>
            <person name="Meier-Kolthoff J.P."/>
            <person name="Ohm R.A."/>
            <person name="Otillar R.P."/>
            <person name="Pangilinan J."/>
            <person name="Peng Y."/>
            <person name="Rokas A."/>
            <person name="Rosa C.A."/>
            <person name="Scheuner C."/>
            <person name="Sibirny A.A."/>
            <person name="Slot J.C."/>
            <person name="Stielow J.B."/>
            <person name="Sun H."/>
            <person name="Kurtzman C.P."/>
            <person name="Blackwell M."/>
            <person name="Grigoriev I.V."/>
            <person name="Jeffries T.W."/>
        </authorList>
    </citation>
    <scope>NUCLEOTIDE SEQUENCE [LARGE SCALE GENOMIC DNA]</scope>
    <source>
        <strain evidence="4">NRRL Y-12698</strain>
    </source>
</reference>
<dbReference type="InterPro" id="IPR036869">
    <property type="entry name" value="J_dom_sf"/>
</dbReference>
<dbReference type="GO" id="GO:0036503">
    <property type="term" value="P:ERAD pathway"/>
    <property type="evidence" value="ECO:0007669"/>
    <property type="project" value="TreeGrafter"/>
</dbReference>
<dbReference type="EMBL" id="KV454426">
    <property type="protein sequence ID" value="ODQ82267.1"/>
    <property type="molecule type" value="Genomic_DNA"/>
</dbReference>
<dbReference type="GeneID" id="30149249"/>
<evidence type="ECO:0000259" key="2">
    <source>
        <dbReference type="PROSITE" id="PS50076"/>
    </source>
</evidence>
<dbReference type="Gene3D" id="1.10.287.110">
    <property type="entry name" value="DnaJ domain"/>
    <property type="match status" value="1"/>
</dbReference>
<protein>
    <recommendedName>
        <fullName evidence="2">J domain-containing protein</fullName>
    </recommendedName>
</protein>
<dbReference type="RefSeq" id="XP_018987595.1">
    <property type="nucleotide sequence ID" value="XM_019131396.1"/>
</dbReference>
<dbReference type="STRING" id="984486.A0A1E3QYU3"/>
<keyword evidence="4" id="KW-1185">Reference proteome</keyword>
<dbReference type="SUPFAM" id="SSF46565">
    <property type="entry name" value="Chaperone J-domain"/>
    <property type="match status" value="1"/>
</dbReference>
<dbReference type="PROSITE" id="PS50076">
    <property type="entry name" value="DNAJ_2"/>
    <property type="match status" value="1"/>
</dbReference>
<organism evidence="3 4">
    <name type="scientific">Babjeviella inositovora NRRL Y-12698</name>
    <dbReference type="NCBI Taxonomy" id="984486"/>
    <lineage>
        <taxon>Eukaryota</taxon>
        <taxon>Fungi</taxon>
        <taxon>Dikarya</taxon>
        <taxon>Ascomycota</taxon>
        <taxon>Saccharomycotina</taxon>
        <taxon>Pichiomycetes</taxon>
        <taxon>Serinales incertae sedis</taxon>
        <taxon>Babjeviella</taxon>
    </lineage>
</organism>
<evidence type="ECO:0000313" key="4">
    <source>
        <dbReference type="Proteomes" id="UP000094336"/>
    </source>
</evidence>
<gene>
    <name evidence="3" type="ORF">BABINDRAFT_26983</name>
</gene>
<feature type="non-terminal residue" evidence="3">
    <location>
        <position position="201"/>
    </location>
</feature>
<dbReference type="Proteomes" id="UP000094336">
    <property type="component" value="Unassembled WGS sequence"/>
</dbReference>
<keyword evidence="1" id="KW-0143">Chaperone</keyword>
<dbReference type="AlphaFoldDB" id="A0A1E3QYU3"/>
<dbReference type="InterPro" id="IPR001623">
    <property type="entry name" value="DnaJ_domain"/>
</dbReference>
<dbReference type="InterPro" id="IPR051948">
    <property type="entry name" value="Hsp70_co-chaperone_J-domain"/>
</dbReference>
<dbReference type="GO" id="GO:0005783">
    <property type="term" value="C:endoplasmic reticulum"/>
    <property type="evidence" value="ECO:0007669"/>
    <property type="project" value="TreeGrafter"/>
</dbReference>